<dbReference type="STRING" id="1328759.A0A5C2S6G2"/>
<organism evidence="2 3">
    <name type="scientific">Lentinus tigrinus ALCF2SS1-6</name>
    <dbReference type="NCBI Taxonomy" id="1328759"/>
    <lineage>
        <taxon>Eukaryota</taxon>
        <taxon>Fungi</taxon>
        <taxon>Dikarya</taxon>
        <taxon>Basidiomycota</taxon>
        <taxon>Agaricomycotina</taxon>
        <taxon>Agaricomycetes</taxon>
        <taxon>Polyporales</taxon>
        <taxon>Polyporaceae</taxon>
        <taxon>Lentinus</taxon>
    </lineage>
</organism>
<reference evidence="2" key="1">
    <citation type="journal article" date="2018" name="Genome Biol. Evol.">
        <title>Genomics and development of Lentinus tigrinus, a white-rot wood-decaying mushroom with dimorphic fruiting bodies.</title>
        <authorList>
            <person name="Wu B."/>
            <person name="Xu Z."/>
            <person name="Knudson A."/>
            <person name="Carlson A."/>
            <person name="Chen N."/>
            <person name="Kovaka S."/>
            <person name="LaButti K."/>
            <person name="Lipzen A."/>
            <person name="Pennachio C."/>
            <person name="Riley R."/>
            <person name="Schakwitz W."/>
            <person name="Umezawa K."/>
            <person name="Ohm R.A."/>
            <person name="Grigoriev I.V."/>
            <person name="Nagy L.G."/>
            <person name="Gibbons J."/>
            <person name="Hibbett D."/>
        </authorList>
    </citation>
    <scope>NUCLEOTIDE SEQUENCE [LARGE SCALE GENOMIC DNA]</scope>
    <source>
        <strain evidence="2">ALCF2SS1-6</strain>
    </source>
</reference>
<evidence type="ECO:0000256" key="1">
    <source>
        <dbReference type="SAM" id="MobiDB-lite"/>
    </source>
</evidence>
<feature type="region of interest" description="Disordered" evidence="1">
    <location>
        <begin position="1"/>
        <end position="21"/>
    </location>
</feature>
<dbReference type="EMBL" id="ML122273">
    <property type="protein sequence ID" value="RPD58858.1"/>
    <property type="molecule type" value="Genomic_DNA"/>
</dbReference>
<dbReference type="OrthoDB" id="2123378at2759"/>
<accession>A0A5C2S6G2</accession>
<dbReference type="GO" id="GO:0005525">
    <property type="term" value="F:GTP binding"/>
    <property type="evidence" value="ECO:0007669"/>
    <property type="project" value="TreeGrafter"/>
</dbReference>
<dbReference type="AlphaFoldDB" id="A0A5C2S6G2"/>
<keyword evidence="3" id="KW-1185">Reference proteome</keyword>
<name>A0A5C2S6G2_9APHY</name>
<sequence>MENSACNGYRSVISPTESGSPKAEKAHRKVFVKVVGLRGLEVPIPEEPTKISCTLRSGIHFITTPEVSLAHDCTVDQVFELIEHSKLEFSLIIRVRRDPHIIAQSKANQPPLNYGGKSRGIGMRSFLMLAPPPDAPVFKPQENLGRYLKPDGSLGRTFLSFKDIAAHLDTPLLEVSFPLIGQKIEVESRFRVKELRLQVGEIVLQFSRFLPST</sequence>
<protein>
    <submittedName>
        <fullName evidence="2">Uncharacterized protein</fullName>
    </submittedName>
</protein>
<dbReference type="PANTHER" id="PTHR36100:SF1">
    <property type="entry name" value="BUD SITE SELECTION PROTEIN 4"/>
    <property type="match status" value="1"/>
</dbReference>
<evidence type="ECO:0000313" key="3">
    <source>
        <dbReference type="Proteomes" id="UP000313359"/>
    </source>
</evidence>
<gene>
    <name evidence="2" type="ORF">L227DRAFT_654584</name>
</gene>
<evidence type="ECO:0000313" key="2">
    <source>
        <dbReference type="EMBL" id="RPD58858.1"/>
    </source>
</evidence>
<dbReference type="InterPro" id="IPR052007">
    <property type="entry name" value="Bud4"/>
</dbReference>
<proteinExistence type="predicted"/>
<dbReference type="PANTHER" id="PTHR36100">
    <property type="entry name" value="BUD SITE SELECTION PROTEIN 4"/>
    <property type="match status" value="1"/>
</dbReference>
<dbReference type="Proteomes" id="UP000313359">
    <property type="component" value="Unassembled WGS sequence"/>
</dbReference>